<feature type="region of interest" description="Disordered" evidence="1">
    <location>
        <begin position="163"/>
        <end position="295"/>
    </location>
</feature>
<comment type="caution">
    <text evidence="2">The sequence shown here is derived from an EMBL/GenBank/DDBJ whole genome shotgun (WGS) entry which is preliminary data.</text>
</comment>
<reference evidence="2 3" key="1">
    <citation type="submission" date="2016-02" db="EMBL/GenBank/DDBJ databases">
        <title>Genome analysis of coral dinoflagellate symbionts highlights evolutionary adaptations to a symbiotic lifestyle.</title>
        <authorList>
            <person name="Aranda M."/>
            <person name="Li Y."/>
            <person name="Liew Y.J."/>
            <person name="Baumgarten S."/>
            <person name="Simakov O."/>
            <person name="Wilson M."/>
            <person name="Piel J."/>
            <person name="Ashoor H."/>
            <person name="Bougouffa S."/>
            <person name="Bajic V.B."/>
            <person name="Ryu T."/>
            <person name="Ravasi T."/>
            <person name="Bayer T."/>
            <person name="Micklem G."/>
            <person name="Kim H."/>
            <person name="Bhak J."/>
            <person name="Lajeunesse T.C."/>
            <person name="Voolstra C.R."/>
        </authorList>
    </citation>
    <scope>NUCLEOTIDE SEQUENCE [LARGE SCALE GENOMIC DNA]</scope>
    <source>
        <strain evidence="2 3">CCMP2467</strain>
    </source>
</reference>
<gene>
    <name evidence="2" type="ORF">AK812_SmicGene41171</name>
</gene>
<dbReference type="AlphaFoldDB" id="A0A1Q9C6X2"/>
<keyword evidence="3" id="KW-1185">Reference proteome</keyword>
<dbReference type="Proteomes" id="UP000186817">
    <property type="component" value="Unassembled WGS sequence"/>
</dbReference>
<evidence type="ECO:0000313" key="2">
    <source>
        <dbReference type="EMBL" id="OLP78635.1"/>
    </source>
</evidence>
<feature type="region of interest" description="Disordered" evidence="1">
    <location>
        <begin position="307"/>
        <end position="330"/>
    </location>
</feature>
<dbReference type="EMBL" id="LSRX01001584">
    <property type="protein sequence ID" value="OLP78635.1"/>
    <property type="molecule type" value="Genomic_DNA"/>
</dbReference>
<evidence type="ECO:0000256" key="1">
    <source>
        <dbReference type="SAM" id="MobiDB-lite"/>
    </source>
</evidence>
<proteinExistence type="predicted"/>
<sequence length="381" mass="40795">MALFVGQPALLTGWTSPMSFCYGSRGRPQRPKQGIQWQTSSEEALPWHSKACRLKPKKSRTFVVTVAPPCLCTTAGADEMHARGLASHLRGQRFGHSTTSCSAANGPYEGPGPSLSAASAFGGGGATKEVRSKVRRSVATSRFGAAAAIGTQGAQPETALQISSQASGPCQGSLGAARARQQRLRGRDILADDDDDDDDEDDDEAEEEEEDDGGEDDDDVDADVDDDDDDDGDEDDEDDEDDDDDDDDHDDDDDDDDDGEGEGEGEGEHDDGDDYDDDDDDDERGHDGRSGANCVVGTATLLEAAKSRMQKEPPISGAPSMPARETEEPRIDIMPNVIGALRPQAVDLEARREVSAPPEGLPVPRAIALTQLQWYCNWVSI</sequence>
<evidence type="ECO:0000313" key="3">
    <source>
        <dbReference type="Proteomes" id="UP000186817"/>
    </source>
</evidence>
<organism evidence="2 3">
    <name type="scientific">Symbiodinium microadriaticum</name>
    <name type="common">Dinoflagellate</name>
    <name type="synonym">Zooxanthella microadriatica</name>
    <dbReference type="NCBI Taxonomy" id="2951"/>
    <lineage>
        <taxon>Eukaryota</taxon>
        <taxon>Sar</taxon>
        <taxon>Alveolata</taxon>
        <taxon>Dinophyceae</taxon>
        <taxon>Suessiales</taxon>
        <taxon>Symbiodiniaceae</taxon>
        <taxon>Symbiodinium</taxon>
    </lineage>
</organism>
<feature type="compositionally biased region" description="Acidic residues" evidence="1">
    <location>
        <begin position="191"/>
        <end position="282"/>
    </location>
</feature>
<protein>
    <submittedName>
        <fullName evidence="2">Uncharacterized protein</fullName>
    </submittedName>
</protein>
<dbReference type="OMA" id="MPARETE"/>
<accession>A0A1Q9C6X2</accession>
<name>A0A1Q9C6X2_SYMMI</name>